<dbReference type="AlphaFoldDB" id="A0A6N6MQP6"/>
<dbReference type="Proteomes" id="UP000441523">
    <property type="component" value="Unassembled WGS sequence"/>
</dbReference>
<sequence>MKGGALTAALVALLVTGALAQQPAPDEAIERGVGAFAATVRRGSLADVTRKIQECWEQLAHAPRDLQGAFYCAAFHFAAEEFDKRASSTFGAGQTISINDARVNARRALSAAGISPTSAAGIIELVRERSIAATSRHF</sequence>
<evidence type="ECO:0000313" key="3">
    <source>
        <dbReference type="Proteomes" id="UP000441523"/>
    </source>
</evidence>
<organism evidence="2 3">
    <name type="scientific">Methylobacterium planeticum</name>
    <dbReference type="NCBI Taxonomy" id="2615211"/>
    <lineage>
        <taxon>Bacteria</taxon>
        <taxon>Pseudomonadati</taxon>
        <taxon>Pseudomonadota</taxon>
        <taxon>Alphaproteobacteria</taxon>
        <taxon>Hyphomicrobiales</taxon>
        <taxon>Methylobacteriaceae</taxon>
        <taxon>Methylobacterium</taxon>
    </lineage>
</organism>
<reference evidence="2 3" key="1">
    <citation type="submission" date="2019-09" db="EMBL/GenBank/DDBJ databases">
        <title>YIM 132548 draft genome.</title>
        <authorList>
            <person name="Jiang L."/>
        </authorList>
    </citation>
    <scope>NUCLEOTIDE SEQUENCE [LARGE SCALE GENOMIC DNA]</scope>
    <source>
        <strain evidence="2 3">YIM 132548</strain>
    </source>
</reference>
<name>A0A6N6MQP6_9HYPH</name>
<gene>
    <name evidence="2" type="ORF">F6X51_15910</name>
</gene>
<feature type="chain" id="PRO_5027069671" evidence="1">
    <location>
        <begin position="21"/>
        <end position="138"/>
    </location>
</feature>
<accession>A0A6N6MQP6</accession>
<protein>
    <submittedName>
        <fullName evidence="2">Uncharacterized protein</fullName>
    </submittedName>
</protein>
<proteinExistence type="predicted"/>
<dbReference type="RefSeq" id="WP_150964665.1">
    <property type="nucleotide sequence ID" value="NZ_VZZJ01000013.1"/>
</dbReference>
<keyword evidence="1" id="KW-0732">Signal</keyword>
<dbReference type="EMBL" id="VZZJ01000013">
    <property type="protein sequence ID" value="KAB1072473.1"/>
    <property type="molecule type" value="Genomic_DNA"/>
</dbReference>
<evidence type="ECO:0000313" key="2">
    <source>
        <dbReference type="EMBL" id="KAB1072473.1"/>
    </source>
</evidence>
<keyword evidence="3" id="KW-1185">Reference proteome</keyword>
<evidence type="ECO:0000256" key="1">
    <source>
        <dbReference type="SAM" id="SignalP"/>
    </source>
</evidence>
<feature type="signal peptide" evidence="1">
    <location>
        <begin position="1"/>
        <end position="20"/>
    </location>
</feature>
<comment type="caution">
    <text evidence="2">The sequence shown here is derived from an EMBL/GenBank/DDBJ whole genome shotgun (WGS) entry which is preliminary data.</text>
</comment>